<dbReference type="Gene3D" id="1.10.260.40">
    <property type="entry name" value="lambda repressor-like DNA-binding domains"/>
    <property type="match status" value="1"/>
</dbReference>
<dbReference type="Pfam" id="PF13560">
    <property type="entry name" value="HTH_31"/>
    <property type="match status" value="1"/>
</dbReference>
<dbReference type="InterPro" id="IPR001387">
    <property type="entry name" value="Cro/C1-type_HTH"/>
</dbReference>
<dbReference type="Gene3D" id="1.10.357.10">
    <property type="entry name" value="Tetracycline Repressor, domain 2"/>
    <property type="match status" value="1"/>
</dbReference>
<dbReference type="InterPro" id="IPR009057">
    <property type="entry name" value="Homeodomain-like_sf"/>
</dbReference>
<dbReference type="PANTHER" id="PTHR30055">
    <property type="entry name" value="HTH-TYPE TRANSCRIPTIONAL REGULATOR RUTR"/>
    <property type="match status" value="1"/>
</dbReference>
<dbReference type="Pfam" id="PF17932">
    <property type="entry name" value="TetR_C_24"/>
    <property type="match status" value="1"/>
</dbReference>
<dbReference type="RefSeq" id="WP_213249004.1">
    <property type="nucleotide sequence ID" value="NZ_CP045806.1"/>
</dbReference>
<evidence type="ECO:0000256" key="2">
    <source>
        <dbReference type="PROSITE-ProRule" id="PRU00335"/>
    </source>
</evidence>
<dbReference type="PANTHER" id="PTHR30055:SF237">
    <property type="entry name" value="TRANSCRIPTIONAL REPRESSOR MCE3R"/>
    <property type="match status" value="1"/>
</dbReference>
<keyword evidence="1 2" id="KW-0238">DNA-binding</keyword>
<evidence type="ECO:0000259" key="3">
    <source>
        <dbReference type="PROSITE" id="PS50943"/>
    </source>
</evidence>
<dbReference type="InterPro" id="IPR050109">
    <property type="entry name" value="HTH-type_TetR-like_transc_reg"/>
</dbReference>
<dbReference type="PROSITE" id="PS50943">
    <property type="entry name" value="HTH_CROC1"/>
    <property type="match status" value="1"/>
</dbReference>
<evidence type="ECO:0000313" key="5">
    <source>
        <dbReference type="EMBL" id="QHN35099.1"/>
    </source>
</evidence>
<evidence type="ECO:0000259" key="4">
    <source>
        <dbReference type="PROSITE" id="PS50977"/>
    </source>
</evidence>
<dbReference type="PRINTS" id="PR00455">
    <property type="entry name" value="HTHTETR"/>
</dbReference>
<evidence type="ECO:0000256" key="1">
    <source>
        <dbReference type="ARBA" id="ARBA00023125"/>
    </source>
</evidence>
<dbReference type="InterPro" id="IPR041490">
    <property type="entry name" value="KstR2_TetR_C"/>
</dbReference>
<keyword evidence="6" id="KW-1185">Reference proteome</keyword>
<name>A0ABX6IIA6_9ACTN</name>
<dbReference type="InterPro" id="IPR036271">
    <property type="entry name" value="Tet_transcr_reg_TetR-rel_C_sf"/>
</dbReference>
<dbReference type="InterPro" id="IPR001647">
    <property type="entry name" value="HTH_TetR"/>
</dbReference>
<evidence type="ECO:0000313" key="6">
    <source>
        <dbReference type="Proteomes" id="UP001059836"/>
    </source>
</evidence>
<feature type="DNA-binding region" description="H-T-H motif" evidence="2">
    <location>
        <begin position="111"/>
        <end position="130"/>
    </location>
</feature>
<dbReference type="SUPFAM" id="SSF48498">
    <property type="entry name" value="Tetracyclin repressor-like, C-terminal domain"/>
    <property type="match status" value="1"/>
</dbReference>
<protein>
    <submittedName>
        <fullName evidence="5">TetR family transcriptional regulator</fullName>
    </submittedName>
</protein>
<feature type="domain" description="HTH tetR-type" evidence="4">
    <location>
        <begin position="88"/>
        <end position="148"/>
    </location>
</feature>
<gene>
    <name evidence="5" type="ORF">GII31_09515</name>
</gene>
<dbReference type="CDD" id="cd00093">
    <property type="entry name" value="HTH_XRE"/>
    <property type="match status" value="1"/>
</dbReference>
<accession>A0ABX6IIA6</accession>
<organism evidence="5 6">
    <name type="scientific">Gordonia pseudamarae</name>
    <dbReference type="NCBI Taxonomy" id="2831662"/>
    <lineage>
        <taxon>Bacteria</taxon>
        <taxon>Bacillati</taxon>
        <taxon>Actinomycetota</taxon>
        <taxon>Actinomycetes</taxon>
        <taxon>Mycobacteriales</taxon>
        <taxon>Gordoniaceae</taxon>
        <taxon>Gordonia</taxon>
    </lineage>
</organism>
<dbReference type="Pfam" id="PF00440">
    <property type="entry name" value="TetR_N"/>
    <property type="match status" value="1"/>
</dbReference>
<dbReference type="InterPro" id="IPR010982">
    <property type="entry name" value="Lambda_DNA-bd_dom_sf"/>
</dbReference>
<dbReference type="PROSITE" id="PS50977">
    <property type="entry name" value="HTH_TETR_2"/>
    <property type="match status" value="1"/>
</dbReference>
<sequence>MAEHPGPAIRAARSRAPMTLRALADAIGVSVGTMSAVETGKVALTTDRLDAIAAVLGVRSADLLDPPPERAASAVPAGDLPLWRRFDELHLDPALRAAIEVFTEFGYHGATMRMVATAADSSVAGIYHYHRSKQGLLVTLANIAIDDLEWRVAAADSAGDTPAARFGLMVEALTLFHASRRDLALITATEMRSLEEPERHKLVERRRAIQSRLEAAACAACADGTFGTADPRETVRAVATMCMALPQWFSPDGPVGAPEVARDYSRYALAMLRFQPG</sequence>
<feature type="domain" description="HTH cro/C1-type" evidence="3">
    <location>
        <begin position="9"/>
        <end position="63"/>
    </location>
</feature>
<dbReference type="EMBL" id="CP045809">
    <property type="protein sequence ID" value="QHN35099.1"/>
    <property type="molecule type" value="Genomic_DNA"/>
</dbReference>
<reference evidence="5" key="1">
    <citation type="journal article" date="2021" name="Nat. Microbiol.">
        <title>Cocultivation of an ultrasmall environmental parasitic bacterium with lytic ability against bacteria associated with wastewater foams.</title>
        <authorList>
            <person name="Batinovic S."/>
            <person name="Rose J.J.A."/>
            <person name="Ratcliffe J."/>
            <person name="Seviour R.J."/>
            <person name="Petrovski S."/>
        </authorList>
    </citation>
    <scope>NUCLEOTIDE SEQUENCE</scope>
    <source>
        <strain evidence="5">CON9</strain>
    </source>
</reference>
<proteinExistence type="predicted"/>
<dbReference type="Proteomes" id="UP001059836">
    <property type="component" value="Chromosome"/>
</dbReference>
<dbReference type="SMART" id="SM00530">
    <property type="entry name" value="HTH_XRE"/>
    <property type="match status" value="1"/>
</dbReference>
<dbReference type="SUPFAM" id="SSF47413">
    <property type="entry name" value="lambda repressor-like DNA-binding domains"/>
    <property type="match status" value="1"/>
</dbReference>
<dbReference type="SUPFAM" id="SSF46689">
    <property type="entry name" value="Homeodomain-like"/>
    <property type="match status" value="1"/>
</dbReference>